<reference evidence="1 2" key="1">
    <citation type="submission" date="2023-06" db="EMBL/GenBank/DDBJ databases">
        <authorList>
            <person name="Yushchuk O."/>
            <person name="Binda E."/>
            <person name="Ruckert-Reed C."/>
            <person name="Fedorenko V."/>
            <person name="Kalinowski J."/>
            <person name="Marinelli F."/>
        </authorList>
    </citation>
    <scope>NUCLEOTIDE SEQUENCE [LARGE SCALE GENOMIC DNA]</scope>
    <source>
        <strain evidence="1 2">NRRL 3884</strain>
    </source>
</reference>
<dbReference type="PANTHER" id="PTHR34387">
    <property type="entry name" value="SLR1258 PROTEIN"/>
    <property type="match status" value="1"/>
</dbReference>
<dbReference type="EMBL" id="CP126980">
    <property type="protein sequence ID" value="WIN00963.1"/>
    <property type="molecule type" value="Genomic_DNA"/>
</dbReference>
<dbReference type="Gene3D" id="3.30.70.2970">
    <property type="entry name" value="Protein of unknown function (DUF541), domain 2"/>
    <property type="match status" value="1"/>
</dbReference>
<dbReference type="Pfam" id="PF04402">
    <property type="entry name" value="SIMPL"/>
    <property type="match status" value="1"/>
</dbReference>
<proteinExistence type="predicted"/>
<sequence>MERLPIVVATGEAVREVPPELATVHVHTVAKGRDREAVLRRLAERSAAAGAVLDEFAAAIERRETTGVQVHPQTKRRGEGVAEYHGSVGTRVLVTDFTVLGDLLLRLAGEELTSVSGPYWQLRPGSRAGAEARRAAVTEALVQAAEYAAAVGARVDRLIEISDVFPAEGFPMAVGGRAMSDSGTLELEPEPQTVHARVRVTVTTSEPTLPI</sequence>
<keyword evidence="2" id="KW-1185">Reference proteome</keyword>
<gene>
    <name evidence="1" type="ORF">ACTOB_007977</name>
</gene>
<dbReference type="Gene3D" id="3.30.110.170">
    <property type="entry name" value="Protein of unknown function (DUF541), domain 1"/>
    <property type="match status" value="1"/>
</dbReference>
<evidence type="ECO:0000313" key="1">
    <source>
        <dbReference type="EMBL" id="WIN00963.1"/>
    </source>
</evidence>
<dbReference type="InterPro" id="IPR052022">
    <property type="entry name" value="26kDa_periplasmic_antigen"/>
</dbReference>
<protein>
    <submittedName>
        <fullName evidence="1">SIMPL domain-containing protein</fullName>
    </submittedName>
</protein>
<organism evidence="1 2">
    <name type="scientific">Actinoplanes oblitus</name>
    <dbReference type="NCBI Taxonomy" id="3040509"/>
    <lineage>
        <taxon>Bacteria</taxon>
        <taxon>Bacillati</taxon>
        <taxon>Actinomycetota</taxon>
        <taxon>Actinomycetes</taxon>
        <taxon>Micromonosporales</taxon>
        <taxon>Micromonosporaceae</taxon>
        <taxon>Actinoplanes</taxon>
    </lineage>
</organism>
<evidence type="ECO:0000313" key="2">
    <source>
        <dbReference type="Proteomes" id="UP001240150"/>
    </source>
</evidence>
<name>A0ABY8WVG5_9ACTN</name>
<dbReference type="PANTHER" id="PTHR34387:SF1">
    <property type="entry name" value="PERIPLASMIC IMMUNOGENIC PROTEIN"/>
    <property type="match status" value="1"/>
</dbReference>
<dbReference type="Proteomes" id="UP001240150">
    <property type="component" value="Chromosome"/>
</dbReference>
<accession>A0ABY8WVG5</accession>
<dbReference type="InterPro" id="IPR007497">
    <property type="entry name" value="SIMPL/DUF541"/>
</dbReference>